<name>A0A2S6AMC4_9NOCA</name>
<comment type="caution">
    <text evidence="2">The sequence shown here is derived from an EMBL/GenBank/DDBJ whole genome shotgun (WGS) entry which is preliminary data.</text>
</comment>
<dbReference type="Proteomes" id="UP000239874">
    <property type="component" value="Unassembled WGS sequence"/>
</dbReference>
<proteinExistence type="predicted"/>
<dbReference type="AlphaFoldDB" id="A0A2S6AMC4"/>
<dbReference type="RefSeq" id="WP_104380138.1">
    <property type="nucleotide sequence ID" value="NZ_PSZC01000014.1"/>
</dbReference>
<keyword evidence="1" id="KW-0812">Transmembrane</keyword>
<sequence length="155" mass="17167">MNRPPLLALRPYHLGRPGIALAAMLLVVDPSFGWLIIAFVCAVFEWHTRTKEIDWPPTVRQFLILHRLASDQQVSDAHNAQPRRNPVGDAGPVIRLAPMSFGDILTGAIRTIRRYWPVLYGFTLALVAMALVVFSVLGTVVVKVALRNFGSADGR</sequence>
<feature type="transmembrane region" description="Helical" evidence="1">
    <location>
        <begin position="20"/>
        <end position="44"/>
    </location>
</feature>
<gene>
    <name evidence="2" type="ORF">C5E45_20020</name>
</gene>
<protein>
    <submittedName>
        <fullName evidence="2">Uncharacterized protein</fullName>
    </submittedName>
</protein>
<feature type="transmembrane region" description="Helical" evidence="1">
    <location>
        <begin position="118"/>
        <end position="146"/>
    </location>
</feature>
<evidence type="ECO:0000256" key="1">
    <source>
        <dbReference type="SAM" id="Phobius"/>
    </source>
</evidence>
<evidence type="ECO:0000313" key="3">
    <source>
        <dbReference type="Proteomes" id="UP000239874"/>
    </source>
</evidence>
<dbReference type="EMBL" id="PSZC01000014">
    <property type="protein sequence ID" value="PPJ36343.1"/>
    <property type="molecule type" value="Genomic_DNA"/>
</dbReference>
<evidence type="ECO:0000313" key="2">
    <source>
        <dbReference type="EMBL" id="PPJ36343.1"/>
    </source>
</evidence>
<keyword evidence="1" id="KW-1133">Transmembrane helix</keyword>
<organism evidence="2 3">
    <name type="scientific">Nocardia nova</name>
    <dbReference type="NCBI Taxonomy" id="37330"/>
    <lineage>
        <taxon>Bacteria</taxon>
        <taxon>Bacillati</taxon>
        <taxon>Actinomycetota</taxon>
        <taxon>Actinomycetes</taxon>
        <taxon>Mycobacteriales</taxon>
        <taxon>Nocardiaceae</taxon>
        <taxon>Nocardia</taxon>
    </lineage>
</organism>
<keyword evidence="1" id="KW-0472">Membrane</keyword>
<accession>A0A2S6AMC4</accession>
<reference evidence="2 3" key="1">
    <citation type="submission" date="2018-02" db="EMBL/GenBank/DDBJ databases">
        <title>8 Nocardia nova and 1 Nocardia cyriacigeorgica strain used for evolution to TMP-SMX.</title>
        <authorList>
            <person name="Mehta H."/>
            <person name="Weng J."/>
            <person name="Shamoo Y."/>
        </authorList>
    </citation>
    <scope>NUCLEOTIDE SEQUENCE [LARGE SCALE GENOMIC DNA]</scope>
    <source>
        <strain evidence="2 3">MDA3139</strain>
    </source>
</reference>